<feature type="domain" description="Radical SAM core" evidence="13">
    <location>
        <begin position="85"/>
        <end position="295"/>
    </location>
</feature>
<dbReference type="Gene3D" id="3.20.20.70">
    <property type="entry name" value="Aldolase class I"/>
    <property type="match status" value="1"/>
</dbReference>
<dbReference type="SFLD" id="SFLDS00029">
    <property type="entry name" value="Radical_SAM"/>
    <property type="match status" value="1"/>
</dbReference>
<dbReference type="GO" id="GO:0046872">
    <property type="term" value="F:metal ion binding"/>
    <property type="evidence" value="ECO:0007669"/>
    <property type="project" value="UniProtKB-KW"/>
</dbReference>
<keyword evidence="9 11" id="KW-0411">Iron-sulfur</keyword>
<dbReference type="CDD" id="cd01335">
    <property type="entry name" value="Radical_SAM"/>
    <property type="match status" value="1"/>
</dbReference>
<dbReference type="EMBL" id="FNAH01000008">
    <property type="protein sequence ID" value="SDE56376.1"/>
    <property type="molecule type" value="Genomic_DNA"/>
</dbReference>
<feature type="binding site" evidence="11">
    <location>
        <position position="103"/>
    </location>
    <ligand>
        <name>[4Fe-4S] cluster</name>
        <dbReference type="ChEBI" id="CHEBI:49883"/>
        <note>4Fe-4S-S-AdoMet</note>
    </ligand>
</feature>
<dbReference type="AlphaFoldDB" id="A0A1G7DYZ8"/>
<evidence type="ECO:0000256" key="6">
    <source>
        <dbReference type="ARBA" id="ARBA00022723"/>
    </source>
</evidence>
<evidence type="ECO:0000256" key="8">
    <source>
        <dbReference type="ARBA" id="ARBA00023004"/>
    </source>
</evidence>
<evidence type="ECO:0000256" key="4">
    <source>
        <dbReference type="ARBA" id="ARBA00022485"/>
    </source>
</evidence>
<comment type="cofactor">
    <cofactor evidence="1 12">
        <name>pyridoxal 5'-phosphate</name>
        <dbReference type="ChEBI" id="CHEBI:597326"/>
    </cofactor>
</comment>
<keyword evidence="15" id="KW-1185">Reference proteome</keyword>
<dbReference type="GO" id="GO:0051539">
    <property type="term" value="F:4 iron, 4 sulfur cluster binding"/>
    <property type="evidence" value="ECO:0007669"/>
    <property type="project" value="UniProtKB-KW"/>
</dbReference>
<dbReference type="InterPro" id="IPR025895">
    <property type="entry name" value="LAM_C_dom"/>
</dbReference>
<proteinExistence type="inferred from homology"/>
<feature type="binding site" evidence="11">
    <location>
        <position position="106"/>
    </location>
    <ligand>
        <name>[4Fe-4S] cluster</name>
        <dbReference type="ChEBI" id="CHEBI:49883"/>
        <note>4Fe-4S-S-AdoMet</note>
    </ligand>
</feature>
<dbReference type="SUPFAM" id="SSF102114">
    <property type="entry name" value="Radical SAM enzymes"/>
    <property type="match status" value="1"/>
</dbReference>
<evidence type="ECO:0000256" key="11">
    <source>
        <dbReference type="PIRSR" id="PIRSR004911-1"/>
    </source>
</evidence>
<evidence type="ECO:0000256" key="2">
    <source>
        <dbReference type="ARBA" id="ARBA00001966"/>
    </source>
</evidence>
<dbReference type="SFLD" id="SFLDG01070">
    <property type="entry name" value="PLP-dependent"/>
    <property type="match status" value="1"/>
</dbReference>
<dbReference type="NCBIfam" id="TIGR03822">
    <property type="entry name" value="AblA_like_2"/>
    <property type="match status" value="1"/>
</dbReference>
<dbReference type="Pfam" id="PF04055">
    <property type="entry name" value="Radical_SAM"/>
    <property type="match status" value="1"/>
</dbReference>
<evidence type="ECO:0000259" key="13">
    <source>
        <dbReference type="PROSITE" id="PS51918"/>
    </source>
</evidence>
<feature type="binding site" evidence="11">
    <location>
        <position position="99"/>
    </location>
    <ligand>
        <name>[4Fe-4S] cluster</name>
        <dbReference type="ChEBI" id="CHEBI:49883"/>
        <note>4Fe-4S-S-AdoMet</note>
    </ligand>
</feature>
<gene>
    <name evidence="14" type="ORF">SAMN05421538_10820</name>
</gene>
<evidence type="ECO:0000256" key="5">
    <source>
        <dbReference type="ARBA" id="ARBA00022691"/>
    </source>
</evidence>
<evidence type="ECO:0000256" key="9">
    <source>
        <dbReference type="ARBA" id="ARBA00023014"/>
    </source>
</evidence>
<dbReference type="InterPro" id="IPR058240">
    <property type="entry name" value="rSAM_sf"/>
</dbReference>
<dbReference type="PANTHER" id="PTHR30538">
    <property type="entry name" value="LYSINE 2,3-AMINOMUTASE-RELATED"/>
    <property type="match status" value="1"/>
</dbReference>
<dbReference type="PIRSF" id="PIRSF004911">
    <property type="entry name" value="DUF160"/>
    <property type="match status" value="1"/>
</dbReference>
<sequence length="342" mass="37554">MGKAKRDLTTADDLVAAGLADARDAAMMRRVSSAFRVRVTPPMQQDSPGIRAQFVPDARELQTRPEELADPIGDQAHSPVPGLTHRYPDRAILHLTQSCDVYCRFCFRREVVGAAGLLPAAQLDAALAYLTRTEAIREIILTGGDPMSIAPRRMDELLTRLDAIPHLRIIRLHSRVPVVAPHRIDALLPVLRRCKAVAVVIHTNHPDELTGDAVAAITDMADAGIQLLSQTVLLRGVNDHAATLADLFRALTELRVTPYYLHHCDLARGTSHFRTTIDEGLQLIAALRGHLSGIAIPSYVLDLPGGYGKVPLETRDVVPLGAGRWQIRDWRGGLHIYTDPPR</sequence>
<keyword evidence="7 12" id="KW-0663">Pyridoxal phosphate</keyword>
<dbReference type="STRING" id="591205.SAMN05421538_10820"/>
<evidence type="ECO:0000313" key="15">
    <source>
        <dbReference type="Proteomes" id="UP000199344"/>
    </source>
</evidence>
<evidence type="ECO:0000256" key="7">
    <source>
        <dbReference type="ARBA" id="ARBA00022898"/>
    </source>
</evidence>
<comment type="cofactor">
    <cofactor evidence="2">
        <name>[4Fe-4S] cluster</name>
        <dbReference type="ChEBI" id="CHEBI:49883"/>
    </cofactor>
</comment>
<keyword evidence="5" id="KW-0949">S-adenosyl-L-methionine</keyword>
<dbReference type="InterPro" id="IPR003739">
    <property type="entry name" value="Lys_aminomutase/Glu_NH3_mut"/>
</dbReference>
<keyword evidence="6 11" id="KW-0479">Metal-binding</keyword>
<dbReference type="NCBIfam" id="TIGR00238">
    <property type="entry name" value="KamA family radical SAM protein"/>
    <property type="match status" value="1"/>
</dbReference>
<accession>A0A1G7DYZ8</accession>
<dbReference type="InterPro" id="IPR013785">
    <property type="entry name" value="Aldolase_TIM"/>
</dbReference>
<evidence type="ECO:0000256" key="3">
    <source>
        <dbReference type="ARBA" id="ARBA00008703"/>
    </source>
</evidence>
<protein>
    <submittedName>
        <fullName evidence="14">Lysine 2,3-aminomutase</fullName>
    </submittedName>
</protein>
<evidence type="ECO:0000256" key="12">
    <source>
        <dbReference type="PIRSR" id="PIRSR603739-50"/>
    </source>
</evidence>
<dbReference type="GO" id="GO:0016853">
    <property type="term" value="F:isomerase activity"/>
    <property type="evidence" value="ECO:0007669"/>
    <property type="project" value="UniProtKB-KW"/>
</dbReference>
<dbReference type="PROSITE" id="PS51918">
    <property type="entry name" value="RADICAL_SAM"/>
    <property type="match status" value="1"/>
</dbReference>
<dbReference type="PANTHER" id="PTHR30538:SF1">
    <property type="entry name" value="L-LYSINE 2,3-AMINOMUTASE"/>
    <property type="match status" value="1"/>
</dbReference>
<feature type="modified residue" description="N6-(pyridoxal phosphate)lysine" evidence="12">
    <location>
        <position position="309"/>
    </location>
</feature>
<keyword evidence="4 11" id="KW-0004">4Fe-4S</keyword>
<comment type="similarity">
    <text evidence="3">Belongs to the radical SAM superfamily. KamA family.</text>
</comment>
<name>A0A1G7DYZ8_9RHOB</name>
<dbReference type="InterPro" id="IPR022447">
    <property type="entry name" value="Lys_aminomutase-rel"/>
</dbReference>
<evidence type="ECO:0000313" key="14">
    <source>
        <dbReference type="EMBL" id="SDE56376.1"/>
    </source>
</evidence>
<dbReference type="Proteomes" id="UP000199344">
    <property type="component" value="Unassembled WGS sequence"/>
</dbReference>
<dbReference type="RefSeq" id="WP_090524269.1">
    <property type="nucleotide sequence ID" value="NZ_FNAH01000008.1"/>
</dbReference>
<keyword evidence="8" id="KW-0408">Iron</keyword>
<evidence type="ECO:0000256" key="10">
    <source>
        <dbReference type="ARBA" id="ARBA00023235"/>
    </source>
</evidence>
<reference evidence="14 15" key="1">
    <citation type="submission" date="2016-10" db="EMBL/GenBank/DDBJ databases">
        <authorList>
            <person name="de Groot N.N."/>
        </authorList>
    </citation>
    <scope>NUCLEOTIDE SEQUENCE [LARGE SCALE GENOMIC DNA]</scope>
    <source>
        <strain evidence="14 15">DSM 22220</strain>
    </source>
</reference>
<dbReference type="Pfam" id="PF12544">
    <property type="entry name" value="LAM_C"/>
    <property type="match status" value="1"/>
</dbReference>
<dbReference type="OrthoDB" id="9768064at2"/>
<evidence type="ECO:0000256" key="1">
    <source>
        <dbReference type="ARBA" id="ARBA00001933"/>
    </source>
</evidence>
<organism evidence="14 15">
    <name type="scientific">Paracoccus isoporae</name>
    <dbReference type="NCBI Taxonomy" id="591205"/>
    <lineage>
        <taxon>Bacteria</taxon>
        <taxon>Pseudomonadati</taxon>
        <taxon>Pseudomonadota</taxon>
        <taxon>Alphaproteobacteria</taxon>
        <taxon>Rhodobacterales</taxon>
        <taxon>Paracoccaceae</taxon>
        <taxon>Paracoccus</taxon>
    </lineage>
</organism>
<keyword evidence="10" id="KW-0413">Isomerase</keyword>
<dbReference type="InterPro" id="IPR007197">
    <property type="entry name" value="rSAM"/>
</dbReference>